<dbReference type="SUPFAM" id="SSF102114">
    <property type="entry name" value="Radical SAM enzymes"/>
    <property type="match status" value="1"/>
</dbReference>
<evidence type="ECO:0000256" key="1">
    <source>
        <dbReference type="ARBA" id="ARBA00001966"/>
    </source>
</evidence>
<dbReference type="SFLD" id="SFLDG01067">
    <property type="entry name" value="SPASM/twitch_domain_containing"/>
    <property type="match status" value="1"/>
</dbReference>
<evidence type="ECO:0000256" key="8">
    <source>
        <dbReference type="ARBA" id="ARBA00023128"/>
    </source>
</evidence>
<organism evidence="11 12">
    <name type="scientific">Gibberella intermedia</name>
    <name type="common">Bulb rot disease fungus</name>
    <name type="synonym">Fusarium proliferatum</name>
    <dbReference type="NCBI Taxonomy" id="948311"/>
    <lineage>
        <taxon>Eukaryota</taxon>
        <taxon>Fungi</taxon>
        <taxon>Dikarya</taxon>
        <taxon>Ascomycota</taxon>
        <taxon>Pezizomycotina</taxon>
        <taxon>Sordariomycetes</taxon>
        <taxon>Hypocreomycetidae</taxon>
        <taxon>Hypocreales</taxon>
        <taxon>Nectriaceae</taxon>
        <taxon>Fusarium</taxon>
        <taxon>Fusarium fujikuroi species complex</taxon>
    </lineage>
</organism>
<comment type="caution">
    <text evidence="11">The sequence shown here is derived from an EMBL/GenBank/DDBJ whole genome shotgun (WGS) entry which is preliminary data.</text>
</comment>
<dbReference type="SFLD" id="SFLDS00029">
    <property type="entry name" value="Radical_SAM"/>
    <property type="match status" value="1"/>
</dbReference>
<evidence type="ECO:0000256" key="4">
    <source>
        <dbReference type="ARBA" id="ARBA00022723"/>
    </source>
</evidence>
<evidence type="ECO:0000256" key="7">
    <source>
        <dbReference type="ARBA" id="ARBA00023118"/>
    </source>
</evidence>
<dbReference type="GO" id="GO:0003824">
    <property type="term" value="F:catalytic activity"/>
    <property type="evidence" value="ECO:0007669"/>
    <property type="project" value="InterPro"/>
</dbReference>
<dbReference type="GO" id="GO:0051607">
    <property type="term" value="P:defense response to virus"/>
    <property type="evidence" value="ECO:0007669"/>
    <property type="project" value="UniProtKB-KW"/>
</dbReference>
<dbReference type="InterPro" id="IPR013785">
    <property type="entry name" value="Aldolase_TIM"/>
</dbReference>
<name>A0A365NEL0_GIBIN</name>
<dbReference type="Gene3D" id="3.20.20.70">
    <property type="entry name" value="Aldolase class I"/>
    <property type="match status" value="1"/>
</dbReference>
<keyword evidence="4" id="KW-0479">Metal-binding</keyword>
<dbReference type="InterPro" id="IPR058240">
    <property type="entry name" value="rSAM_sf"/>
</dbReference>
<dbReference type="PROSITE" id="PS51918">
    <property type="entry name" value="RADICAL_SAM"/>
    <property type="match status" value="1"/>
</dbReference>
<dbReference type="AlphaFoldDB" id="A0A365NEL0"/>
<evidence type="ECO:0000313" key="11">
    <source>
        <dbReference type="EMBL" id="RBA19251.1"/>
    </source>
</evidence>
<keyword evidence="9" id="KW-0472">Membrane</keyword>
<feature type="transmembrane region" description="Helical" evidence="9">
    <location>
        <begin position="12"/>
        <end position="30"/>
    </location>
</feature>
<dbReference type="EMBL" id="PKMI01000012">
    <property type="protein sequence ID" value="RBA19251.1"/>
    <property type="molecule type" value="Genomic_DNA"/>
</dbReference>
<evidence type="ECO:0000256" key="2">
    <source>
        <dbReference type="ARBA" id="ARBA00022485"/>
    </source>
</evidence>
<dbReference type="SFLD" id="SFLDG01088">
    <property type="entry name" value="antiviral_proteins"/>
    <property type="match status" value="1"/>
</dbReference>
<evidence type="ECO:0000256" key="3">
    <source>
        <dbReference type="ARBA" id="ARBA00022691"/>
    </source>
</evidence>
<dbReference type="GO" id="GO:0051539">
    <property type="term" value="F:4 iron, 4 sulfur cluster binding"/>
    <property type="evidence" value="ECO:0007669"/>
    <property type="project" value="UniProtKB-KW"/>
</dbReference>
<protein>
    <recommendedName>
        <fullName evidence="10">Radical SAM core domain-containing protein</fullName>
    </recommendedName>
</protein>
<dbReference type="SMART" id="SM00729">
    <property type="entry name" value="Elp3"/>
    <property type="match status" value="1"/>
</dbReference>
<keyword evidence="9" id="KW-0812">Transmembrane</keyword>
<evidence type="ECO:0000256" key="9">
    <source>
        <dbReference type="SAM" id="Phobius"/>
    </source>
</evidence>
<accession>A0A365NEL0</accession>
<keyword evidence="6" id="KW-0411">Iron-sulfur</keyword>
<dbReference type="PANTHER" id="PTHR21339">
    <property type="entry name" value="RADICAL S-ADENOSYL METHIONINE DOMAIN-CONTAINING PROTEIN 2"/>
    <property type="match status" value="1"/>
</dbReference>
<dbReference type="InterPro" id="IPR051196">
    <property type="entry name" value="RSAD2/Viperin_antiviral"/>
</dbReference>
<keyword evidence="9" id="KW-1133">Transmembrane helix</keyword>
<proteinExistence type="predicted"/>
<gene>
    <name evidence="11" type="ORF">FPRO05_10180</name>
</gene>
<evidence type="ECO:0000313" key="12">
    <source>
        <dbReference type="Proteomes" id="UP000251714"/>
    </source>
</evidence>
<sequence length="353" mass="40125">MALLSLVGDLQLLYRFVILAIGVLGIGRIITSRKQSKAVVTTQSSKSFTKESNVPVSVNYFPSRKCNYTCGFCFHTDTSSYVLPVDEAKRGLRLLREAGMQKLNIAGGEPFLYPRFLTELLQFGKEELGLESISIVSNGSKITEKWMRENCQWLDILAISCDSFDPETNKNIGRGDDGGNVIRLFRIAEWCRDYGIKFKLNTVVNIYNWNEDMSAEIERLAPFRWKVFQCLLVAGENEDATRLRDARTFLVTDQQWKTFCDRHKHLPCYVTEDTNAMASSYLLLDEYMCFLDKGEGMLTKSESILRVGVEKAMSQVVWDKGSFLERGGIYDWGRSDMVKESGCSGGSNEKLQW</sequence>
<evidence type="ECO:0000259" key="10">
    <source>
        <dbReference type="PROSITE" id="PS51918"/>
    </source>
</evidence>
<dbReference type="Proteomes" id="UP000251714">
    <property type="component" value="Unassembled WGS sequence"/>
</dbReference>
<evidence type="ECO:0000256" key="5">
    <source>
        <dbReference type="ARBA" id="ARBA00023004"/>
    </source>
</evidence>
<keyword evidence="2" id="KW-0004">4Fe-4S</keyword>
<comment type="cofactor">
    <cofactor evidence="1">
        <name>[4Fe-4S] cluster</name>
        <dbReference type="ChEBI" id="CHEBI:49883"/>
    </cofactor>
</comment>
<keyword evidence="5" id="KW-0408">Iron</keyword>
<keyword evidence="3" id="KW-0949">S-adenosyl-L-methionine</keyword>
<dbReference type="NCBIfam" id="NF038283">
    <property type="entry name" value="viperin_w_prok"/>
    <property type="match status" value="1"/>
</dbReference>
<dbReference type="GO" id="GO:0046872">
    <property type="term" value="F:metal ion binding"/>
    <property type="evidence" value="ECO:0007669"/>
    <property type="project" value="UniProtKB-KW"/>
</dbReference>
<reference evidence="11 12" key="1">
    <citation type="submission" date="2017-12" db="EMBL/GenBank/DDBJ databases">
        <title>Genome sequence of the mycotoxigenic crop pathogen Fusarium proliferatum, strain ITEM 2341 from Date Palm.</title>
        <authorList>
            <person name="Almiman B.F."/>
            <person name="Shittu T.A."/>
            <person name="Muthumeenakshi S."/>
            <person name="Baroncelli R."/>
            <person name="Sreenivasaprasada S."/>
        </authorList>
    </citation>
    <scope>NUCLEOTIDE SEQUENCE [LARGE SCALE GENOMIC DNA]</scope>
    <source>
        <strain evidence="11 12">ITEM 2341</strain>
    </source>
</reference>
<dbReference type="Pfam" id="PF04055">
    <property type="entry name" value="Radical_SAM"/>
    <property type="match status" value="1"/>
</dbReference>
<dbReference type="PANTHER" id="PTHR21339:SF0">
    <property type="entry name" value="S-ADENOSYLMETHIONINE-DEPENDENT NUCLEOTIDE DEHYDRATASE RSAD2"/>
    <property type="match status" value="1"/>
</dbReference>
<dbReference type="InterPro" id="IPR007197">
    <property type="entry name" value="rSAM"/>
</dbReference>
<dbReference type="InterPro" id="IPR006638">
    <property type="entry name" value="Elp3/MiaA/NifB-like_rSAM"/>
</dbReference>
<dbReference type="SFLD" id="SFLDF00318">
    <property type="entry name" value="Viperin"/>
    <property type="match status" value="1"/>
</dbReference>
<keyword evidence="8" id="KW-0496">Mitochondrion</keyword>
<feature type="domain" description="Radical SAM core" evidence="10">
    <location>
        <begin position="48"/>
        <end position="269"/>
    </location>
</feature>
<dbReference type="CDD" id="cd01335">
    <property type="entry name" value="Radical_SAM"/>
    <property type="match status" value="1"/>
</dbReference>
<keyword evidence="7" id="KW-0051">Antiviral defense</keyword>
<evidence type="ECO:0000256" key="6">
    <source>
        <dbReference type="ARBA" id="ARBA00023014"/>
    </source>
</evidence>